<dbReference type="PROSITE" id="PS50222">
    <property type="entry name" value="EF_HAND_2"/>
    <property type="match status" value="1"/>
</dbReference>
<dbReference type="EMBL" id="CAAGRJ010025220">
    <property type="protein sequence ID" value="VFV37937.1"/>
    <property type="molecule type" value="Genomic_DNA"/>
</dbReference>
<protein>
    <recommendedName>
        <fullName evidence="7">EF-hand domain-containing protein</fullName>
    </recommendedName>
</protein>
<evidence type="ECO:0000256" key="6">
    <source>
        <dbReference type="SAM" id="MobiDB-lite"/>
    </source>
</evidence>
<evidence type="ECO:0000256" key="5">
    <source>
        <dbReference type="ARBA" id="ARBA00022837"/>
    </source>
</evidence>
<evidence type="ECO:0000256" key="3">
    <source>
        <dbReference type="ARBA" id="ARBA00022723"/>
    </source>
</evidence>
<dbReference type="PROSITE" id="PS00018">
    <property type="entry name" value="EF_HAND_1"/>
    <property type="match status" value="1"/>
</dbReference>
<dbReference type="InterPro" id="IPR002048">
    <property type="entry name" value="EF_hand_dom"/>
</dbReference>
<feature type="non-terminal residue" evidence="8">
    <location>
        <position position="1"/>
    </location>
</feature>
<proteinExistence type="inferred from homology"/>
<dbReference type="AlphaFoldDB" id="A0A485P019"/>
<keyword evidence="4" id="KW-0677">Repeat</keyword>
<evidence type="ECO:0000256" key="2">
    <source>
        <dbReference type="ARBA" id="ARBA00009763"/>
    </source>
</evidence>
<gene>
    <name evidence="8" type="ORF">LYPA_23C006864</name>
</gene>
<accession>A0A485P019</accession>
<dbReference type="GO" id="GO:0000922">
    <property type="term" value="C:spindle pole"/>
    <property type="evidence" value="ECO:0007669"/>
    <property type="project" value="UniProtKB-SubCell"/>
</dbReference>
<evidence type="ECO:0000259" key="7">
    <source>
        <dbReference type="PROSITE" id="PS50222"/>
    </source>
</evidence>
<dbReference type="GO" id="GO:0005509">
    <property type="term" value="F:calcium ion binding"/>
    <property type="evidence" value="ECO:0007669"/>
    <property type="project" value="InterPro"/>
</dbReference>
<dbReference type="InterPro" id="IPR018247">
    <property type="entry name" value="EF_Hand_1_Ca_BS"/>
</dbReference>
<feature type="compositionally biased region" description="Basic and acidic residues" evidence="6">
    <location>
        <begin position="59"/>
        <end position="76"/>
    </location>
</feature>
<keyword evidence="5" id="KW-0106">Calcium</keyword>
<comment type="similarity">
    <text evidence="2">Belongs to the calmodulin family.</text>
</comment>
<feature type="domain" description="EF-hand" evidence="7">
    <location>
        <begin position="24"/>
        <end position="59"/>
    </location>
</feature>
<dbReference type="SMART" id="SM00054">
    <property type="entry name" value="EFh"/>
    <property type="match status" value="1"/>
</dbReference>
<feature type="region of interest" description="Disordered" evidence="6">
    <location>
        <begin position="59"/>
        <end position="88"/>
    </location>
</feature>
<evidence type="ECO:0000313" key="9">
    <source>
        <dbReference type="Proteomes" id="UP000386466"/>
    </source>
</evidence>
<reference evidence="8 9" key="1">
    <citation type="submission" date="2019-01" db="EMBL/GenBank/DDBJ databases">
        <authorList>
            <person name="Alioto T."/>
            <person name="Alioto T."/>
        </authorList>
    </citation>
    <scope>NUCLEOTIDE SEQUENCE [LARGE SCALE GENOMIC DNA]</scope>
</reference>
<dbReference type="InterPro" id="IPR011992">
    <property type="entry name" value="EF-hand-dom_pair"/>
</dbReference>
<organism evidence="8 9">
    <name type="scientific">Lynx pardinus</name>
    <name type="common">Iberian lynx</name>
    <name type="synonym">Felis pardina</name>
    <dbReference type="NCBI Taxonomy" id="191816"/>
    <lineage>
        <taxon>Eukaryota</taxon>
        <taxon>Metazoa</taxon>
        <taxon>Chordata</taxon>
        <taxon>Craniata</taxon>
        <taxon>Vertebrata</taxon>
        <taxon>Euteleostomi</taxon>
        <taxon>Mammalia</taxon>
        <taxon>Eutheria</taxon>
        <taxon>Laurasiatheria</taxon>
        <taxon>Carnivora</taxon>
        <taxon>Feliformia</taxon>
        <taxon>Felidae</taxon>
        <taxon>Felinae</taxon>
        <taxon>Lynx</taxon>
    </lineage>
</organism>
<dbReference type="CDD" id="cd00051">
    <property type="entry name" value="EFh"/>
    <property type="match status" value="1"/>
</dbReference>
<dbReference type="Proteomes" id="UP000386466">
    <property type="component" value="Unassembled WGS sequence"/>
</dbReference>
<name>A0A485P019_LYNPA</name>
<sequence length="88" mass="9670">DDHGTIATKELGTWNSQEVTESEPAEAELQDVINKADVDNNGTIDFPEFLTAMARQMKDTDSKEGIVRHSESDKDGTGYLNVQNSILS</sequence>
<evidence type="ECO:0000256" key="4">
    <source>
        <dbReference type="ARBA" id="ARBA00022737"/>
    </source>
</evidence>
<keyword evidence="3" id="KW-0479">Metal-binding</keyword>
<feature type="region of interest" description="Disordered" evidence="6">
    <location>
        <begin position="1"/>
        <end position="21"/>
    </location>
</feature>
<evidence type="ECO:0000313" key="8">
    <source>
        <dbReference type="EMBL" id="VFV37937.1"/>
    </source>
</evidence>
<keyword evidence="9" id="KW-1185">Reference proteome</keyword>
<evidence type="ECO:0000256" key="1">
    <source>
        <dbReference type="ARBA" id="ARBA00004647"/>
    </source>
</evidence>
<dbReference type="Pfam" id="PF00036">
    <property type="entry name" value="EF-hand_1"/>
    <property type="match status" value="1"/>
</dbReference>
<dbReference type="FunFam" id="1.10.238.10:FF:000527">
    <property type="entry name" value="Calmodulin-3"/>
    <property type="match status" value="1"/>
</dbReference>
<comment type="subcellular location">
    <subcellularLocation>
        <location evidence="1">Cytoplasm</location>
        <location evidence="1">Cytoskeleton</location>
        <location evidence="1">Spindle pole</location>
    </subcellularLocation>
</comment>
<dbReference type="SUPFAM" id="SSF47473">
    <property type="entry name" value="EF-hand"/>
    <property type="match status" value="1"/>
</dbReference>
<dbReference type="Gene3D" id="1.10.238.10">
    <property type="entry name" value="EF-hand"/>
    <property type="match status" value="1"/>
</dbReference>